<accession>F9ZVH2</accession>
<dbReference type="HOGENOM" id="CLU_094502_3_1_6"/>
<reference key="2">
    <citation type="submission" date="2011-05" db="EMBL/GenBank/DDBJ databases">
        <title>Complete genome sequence of the aerobic marine methanotroph Methylomonas methanica MC09.</title>
        <authorList>
            <person name="Boden R."/>
            <person name="Cunliffe M."/>
            <person name="Scanlan J."/>
            <person name="Moussard H."/>
            <person name="Kits K.D."/>
            <person name="Klotz M."/>
            <person name="Jetten M."/>
            <person name="Vuilleumier S."/>
            <person name="Han J."/>
            <person name="Peters L."/>
            <person name="Mikhailova N."/>
            <person name="Teshima H."/>
            <person name="Tapia R."/>
            <person name="Kyrpides N."/>
            <person name="Ivanova N."/>
            <person name="Pagani I."/>
            <person name="Cheng J.-F."/>
            <person name="Goodwin L."/>
            <person name="Han C."/>
            <person name="Hauser L."/>
            <person name="Land M."/>
            <person name="Lapidus A."/>
            <person name="Lucas S."/>
            <person name="Pitluck S."/>
            <person name="Woyke T."/>
            <person name="Stein L.Y."/>
            <person name="Murrell C."/>
        </authorList>
    </citation>
    <scope>NUCLEOTIDE SEQUENCE</scope>
    <source>
        <strain>MC09</strain>
    </source>
</reference>
<proteinExistence type="predicted"/>
<dbReference type="Gene3D" id="3.10.450.710">
    <property type="entry name" value="Tgt2/MlaC"/>
    <property type="match status" value="1"/>
</dbReference>
<dbReference type="Proteomes" id="UP000008888">
    <property type="component" value="Chromosome"/>
</dbReference>
<dbReference type="PANTHER" id="PTHR36573">
    <property type="entry name" value="INTERMEMBRANE PHOSPHOLIPID TRANSPORT SYSTEM BINDING PROTEIN MLAC"/>
    <property type="match status" value="1"/>
</dbReference>
<feature type="signal peptide" evidence="1">
    <location>
        <begin position="1"/>
        <end position="23"/>
    </location>
</feature>
<dbReference type="OrthoDB" id="9787053at2"/>
<reference evidence="2 3" key="1">
    <citation type="journal article" date="2011" name="J. Bacteriol.">
        <title>Complete Genome Sequence of the Aerobic Marine Methanotroph Methylomonas methanica MC09.</title>
        <authorList>
            <person name="Boden R."/>
            <person name="Cunliffe M."/>
            <person name="Scanlan J."/>
            <person name="Moussard H."/>
            <person name="Kits K.D."/>
            <person name="Klotz M.G."/>
            <person name="Jetten M.S."/>
            <person name="Vuilleumier S."/>
            <person name="Han J."/>
            <person name="Peters L."/>
            <person name="Mikhailova N."/>
            <person name="Teshima H."/>
            <person name="Tapia R."/>
            <person name="Kyrpides N."/>
            <person name="Ivanova N."/>
            <person name="Pagani I."/>
            <person name="Cheng J.F."/>
            <person name="Goodwin L."/>
            <person name="Han C."/>
            <person name="Hauser L."/>
            <person name="Land M.L."/>
            <person name="Lapidus A."/>
            <person name="Lucas S."/>
            <person name="Pitluck S."/>
            <person name="Woyke T."/>
            <person name="Stein L."/>
            <person name="Murrell J.C."/>
        </authorList>
    </citation>
    <scope>NUCLEOTIDE SEQUENCE [LARGE SCALE GENOMIC DNA]</scope>
    <source>
        <strain evidence="2 3">MC09</strain>
    </source>
</reference>
<name>F9ZVH2_METMM</name>
<evidence type="ECO:0000313" key="3">
    <source>
        <dbReference type="Proteomes" id="UP000008888"/>
    </source>
</evidence>
<dbReference type="Pfam" id="PF05494">
    <property type="entry name" value="MlaC"/>
    <property type="match status" value="1"/>
</dbReference>
<protein>
    <submittedName>
        <fullName evidence="2">Toluene tolerance family protein</fullName>
    </submittedName>
</protein>
<dbReference type="RefSeq" id="WP_013820175.1">
    <property type="nucleotide sequence ID" value="NC_015572.1"/>
</dbReference>
<dbReference type="KEGG" id="mmt:Metme_3590"/>
<dbReference type="eggNOG" id="COG2854">
    <property type="taxonomic scope" value="Bacteria"/>
</dbReference>
<feature type="chain" id="PRO_5003392889" evidence="1">
    <location>
        <begin position="24"/>
        <end position="213"/>
    </location>
</feature>
<dbReference type="PANTHER" id="PTHR36573:SF1">
    <property type="entry name" value="INTERMEMBRANE PHOSPHOLIPID TRANSPORT SYSTEM BINDING PROTEIN MLAC"/>
    <property type="match status" value="1"/>
</dbReference>
<dbReference type="PIRSF" id="PIRSF004649">
    <property type="entry name" value="MlaC"/>
    <property type="match status" value="1"/>
</dbReference>
<keyword evidence="3" id="KW-1185">Reference proteome</keyword>
<dbReference type="InterPro" id="IPR008869">
    <property type="entry name" value="MlaC/ttg2D"/>
</dbReference>
<dbReference type="InterPro" id="IPR042245">
    <property type="entry name" value="Tgt2/MlaC_sf"/>
</dbReference>
<organism evidence="2 3">
    <name type="scientific">Methylomonas methanica (strain DSM 25384 / MC09)</name>
    <dbReference type="NCBI Taxonomy" id="857087"/>
    <lineage>
        <taxon>Bacteria</taxon>
        <taxon>Pseudomonadati</taxon>
        <taxon>Pseudomonadota</taxon>
        <taxon>Gammaproteobacteria</taxon>
        <taxon>Methylococcales</taxon>
        <taxon>Methylococcaceae</taxon>
        <taxon>Methylomonas</taxon>
    </lineage>
</organism>
<sequence length="213" mass="24232">MTTKLFGIMMAWTFLMSGSPGWAGDTAVAPVEDPQTIIADVSNKIQARLQDRTFTQDFKQVTDYVSSVIEPHTDFNLVSVLVLGKYWKTATVDERNRFKQAFKTLLLRVYSRGFVEFNNWTLKFLPFHQDGDGRKAYVKTQVIQAEGKPVAVDYRMLSERGVWKVYDILIDGVSLVTTYRSSFQDDISNAGGSLDKVIDQLNQRNREADANDR</sequence>
<evidence type="ECO:0000313" key="2">
    <source>
        <dbReference type="EMBL" id="AEG01954.1"/>
    </source>
</evidence>
<dbReference type="STRING" id="857087.Metme_3590"/>
<reference evidence="3" key="3">
    <citation type="submission" date="2011-05" db="EMBL/GenBank/DDBJ databases">
        <title>Complete sequence of Methylomonas methanica MC09.</title>
        <authorList>
            <consortium name="US DOE Joint Genome Institute"/>
            <person name="Lucas S."/>
            <person name="Han J."/>
            <person name="Lapidus A."/>
            <person name="Cheng J.-F."/>
            <person name="Goodwin L."/>
            <person name="Pitluck S."/>
            <person name="Peters L."/>
            <person name="Mikhailova N."/>
            <person name="Teshima H."/>
            <person name="Han C."/>
            <person name="Tapia R."/>
            <person name="Land M."/>
            <person name="Hauser L."/>
            <person name="Kyrpides N."/>
            <person name="Ivanova N."/>
            <person name="Pagani I."/>
            <person name="Stein L."/>
            <person name="Woyke T."/>
        </authorList>
    </citation>
    <scope>NUCLEOTIDE SEQUENCE [LARGE SCALE GENOMIC DNA]</scope>
    <source>
        <strain evidence="3">MC09</strain>
    </source>
</reference>
<gene>
    <name evidence="2" type="ordered locus">Metme_3590</name>
</gene>
<dbReference type="AlphaFoldDB" id="F9ZVH2"/>
<dbReference type="EMBL" id="CP002738">
    <property type="protein sequence ID" value="AEG01954.1"/>
    <property type="molecule type" value="Genomic_DNA"/>
</dbReference>
<evidence type="ECO:0000256" key="1">
    <source>
        <dbReference type="SAM" id="SignalP"/>
    </source>
</evidence>
<keyword evidence="1" id="KW-0732">Signal</keyword>